<dbReference type="EMBL" id="VDEP01000480">
    <property type="protein sequence ID" value="KAA1071096.1"/>
    <property type="molecule type" value="Genomic_DNA"/>
</dbReference>
<evidence type="ECO:0000256" key="1">
    <source>
        <dbReference type="SAM" id="MobiDB-lite"/>
    </source>
</evidence>
<feature type="region of interest" description="Disordered" evidence="1">
    <location>
        <begin position="29"/>
        <end position="133"/>
    </location>
</feature>
<sequence length="172" mass="18948">MKTILPGWTTATSHLLEIALLNPTLPPLQTRSFHPNHVRSAPRKMDSSPSRCRVQSRDRSSIVARCRPTRSFSRPSRATPLHPHLHQQRSSFRSRVASGDSHIPPTNSPPSHRPPLPQTQTPQPHLPLLPPTPLVRPPSDSILKSIAVVLVSPSTLTHSLILKLYATVSVVA</sequence>
<feature type="compositionally biased region" description="Pro residues" evidence="1">
    <location>
        <begin position="124"/>
        <end position="133"/>
    </location>
</feature>
<protein>
    <submittedName>
        <fullName evidence="2">Uncharacterized protein</fullName>
    </submittedName>
</protein>
<accession>A0A5B0M422</accession>
<comment type="caution">
    <text evidence="2">The sequence shown here is derived from an EMBL/GenBank/DDBJ whole genome shotgun (WGS) entry which is preliminary data.</text>
</comment>
<proteinExistence type="predicted"/>
<organism evidence="2 3">
    <name type="scientific">Puccinia graminis f. sp. tritici</name>
    <dbReference type="NCBI Taxonomy" id="56615"/>
    <lineage>
        <taxon>Eukaryota</taxon>
        <taxon>Fungi</taxon>
        <taxon>Dikarya</taxon>
        <taxon>Basidiomycota</taxon>
        <taxon>Pucciniomycotina</taxon>
        <taxon>Pucciniomycetes</taxon>
        <taxon>Pucciniales</taxon>
        <taxon>Pucciniaceae</taxon>
        <taxon>Puccinia</taxon>
    </lineage>
</organism>
<evidence type="ECO:0000313" key="2">
    <source>
        <dbReference type="EMBL" id="KAA1071096.1"/>
    </source>
</evidence>
<feature type="compositionally biased region" description="Pro residues" evidence="1">
    <location>
        <begin position="106"/>
        <end position="117"/>
    </location>
</feature>
<reference evidence="2 3" key="1">
    <citation type="submission" date="2019-05" db="EMBL/GenBank/DDBJ databases">
        <title>Emergence of the Ug99 lineage of the wheat stem rust pathogen through somatic hybridization.</title>
        <authorList>
            <person name="Li F."/>
            <person name="Upadhyaya N.M."/>
            <person name="Sperschneider J."/>
            <person name="Matny O."/>
            <person name="Nguyen-Phuc H."/>
            <person name="Mago R."/>
            <person name="Raley C."/>
            <person name="Miller M.E."/>
            <person name="Silverstein K.A.T."/>
            <person name="Henningsen E."/>
            <person name="Hirsch C.D."/>
            <person name="Visser B."/>
            <person name="Pretorius Z.A."/>
            <person name="Steffenson B.J."/>
            <person name="Schwessinger B."/>
            <person name="Dodds P.N."/>
            <person name="Figueroa M."/>
        </authorList>
    </citation>
    <scope>NUCLEOTIDE SEQUENCE [LARGE SCALE GENOMIC DNA]</scope>
    <source>
        <strain evidence="2 3">Ug99</strain>
    </source>
</reference>
<evidence type="ECO:0000313" key="3">
    <source>
        <dbReference type="Proteomes" id="UP000325313"/>
    </source>
</evidence>
<dbReference type="Proteomes" id="UP000325313">
    <property type="component" value="Unassembled WGS sequence"/>
</dbReference>
<gene>
    <name evidence="2" type="ORF">PGTUg99_014354</name>
</gene>
<dbReference type="AlphaFoldDB" id="A0A5B0M422"/>
<name>A0A5B0M422_PUCGR</name>